<dbReference type="PROSITE" id="PS50158">
    <property type="entry name" value="ZF_CCHC"/>
    <property type="match status" value="1"/>
</dbReference>
<keyword evidence="1" id="KW-0862">Zinc</keyword>
<keyword evidence="3" id="KW-1185">Reference proteome</keyword>
<dbReference type="Pfam" id="PF22936">
    <property type="entry name" value="Pol_BBD"/>
    <property type="match status" value="1"/>
</dbReference>
<dbReference type="GO" id="GO:0008270">
    <property type="term" value="F:zinc ion binding"/>
    <property type="evidence" value="ECO:0007669"/>
    <property type="project" value="UniProtKB-KW"/>
</dbReference>
<accession>A0AAJ6V2Z9</accession>
<dbReference type="SUPFAM" id="SSF57756">
    <property type="entry name" value="Retrovirus zinc finger-like domains"/>
    <property type="match status" value="1"/>
</dbReference>
<dbReference type="InterPro" id="IPR036875">
    <property type="entry name" value="Znf_CCHC_sf"/>
</dbReference>
<dbReference type="GeneID" id="105136430"/>
<dbReference type="Proteomes" id="UP000694918">
    <property type="component" value="Unplaced"/>
</dbReference>
<dbReference type="InterPro" id="IPR001878">
    <property type="entry name" value="Znf_CCHC"/>
</dbReference>
<organism evidence="3 4">
    <name type="scientific">Populus euphratica</name>
    <name type="common">Euphrates poplar</name>
    <dbReference type="NCBI Taxonomy" id="75702"/>
    <lineage>
        <taxon>Eukaryota</taxon>
        <taxon>Viridiplantae</taxon>
        <taxon>Streptophyta</taxon>
        <taxon>Embryophyta</taxon>
        <taxon>Tracheophyta</taxon>
        <taxon>Spermatophyta</taxon>
        <taxon>Magnoliopsida</taxon>
        <taxon>eudicotyledons</taxon>
        <taxon>Gunneridae</taxon>
        <taxon>Pentapetalae</taxon>
        <taxon>rosids</taxon>
        <taxon>fabids</taxon>
        <taxon>Malpighiales</taxon>
        <taxon>Salicaceae</taxon>
        <taxon>Saliceae</taxon>
        <taxon>Populus</taxon>
    </lineage>
</organism>
<evidence type="ECO:0000313" key="3">
    <source>
        <dbReference type="Proteomes" id="UP000694918"/>
    </source>
</evidence>
<dbReference type="Gene3D" id="4.10.60.10">
    <property type="entry name" value="Zinc finger, CCHC-type"/>
    <property type="match status" value="1"/>
</dbReference>
<feature type="domain" description="CCHC-type" evidence="2">
    <location>
        <begin position="85"/>
        <end position="100"/>
    </location>
</feature>
<dbReference type="GO" id="GO:0003676">
    <property type="term" value="F:nucleic acid binding"/>
    <property type="evidence" value="ECO:0007669"/>
    <property type="project" value="InterPro"/>
</dbReference>
<reference evidence="4" key="1">
    <citation type="submission" date="2025-08" db="UniProtKB">
        <authorList>
            <consortium name="RefSeq"/>
        </authorList>
    </citation>
    <scope>IDENTIFICATION</scope>
</reference>
<evidence type="ECO:0000259" key="2">
    <source>
        <dbReference type="PROSITE" id="PS50158"/>
    </source>
</evidence>
<evidence type="ECO:0000256" key="1">
    <source>
        <dbReference type="PROSITE-ProRule" id="PRU00047"/>
    </source>
</evidence>
<dbReference type="AlphaFoldDB" id="A0AAJ6V2Z9"/>
<dbReference type="KEGG" id="peu:105136430"/>
<protein>
    <submittedName>
        <fullName evidence="4">Uncharacterized protein LOC105136430</fullName>
    </submittedName>
</protein>
<name>A0AAJ6V2Z9_POPEU</name>
<dbReference type="SMART" id="SM00343">
    <property type="entry name" value="ZnF_C2HC"/>
    <property type="match status" value="1"/>
</dbReference>
<sequence>MAPKFDNVVCAIEESNNVEAMSIIELQSSLLVHEQHMNYHIVLEEHILKVTYEDHSRGIGRGHGVFRGRGRGRIRPSFDKSTVECYNCHEPGHFQYECPKKRLGANFVDTRRKSFFCDLDENFRETVKLGNNSSITVIEKGNVRIKVNENIQVITGVFYVPDLKSNLLSIGQLQEKGLAILIQHGKCKVYHPN</sequence>
<dbReference type="RefSeq" id="XP_011040071.1">
    <property type="nucleotide sequence ID" value="XM_011041769.1"/>
</dbReference>
<evidence type="ECO:0000313" key="4">
    <source>
        <dbReference type="RefSeq" id="XP_011040071.1"/>
    </source>
</evidence>
<keyword evidence="1" id="KW-0479">Metal-binding</keyword>
<proteinExistence type="predicted"/>
<keyword evidence="1" id="KW-0863">Zinc-finger</keyword>
<gene>
    <name evidence="4" type="primary">LOC105136430</name>
</gene>
<dbReference type="Pfam" id="PF00098">
    <property type="entry name" value="zf-CCHC"/>
    <property type="match status" value="1"/>
</dbReference>
<dbReference type="InterPro" id="IPR054722">
    <property type="entry name" value="PolX-like_BBD"/>
</dbReference>